<protein>
    <submittedName>
        <fullName evidence="1">Uncharacterized protein</fullName>
    </submittedName>
</protein>
<dbReference type="Proteomes" id="UP000177006">
    <property type="component" value="Unassembled WGS sequence"/>
</dbReference>
<name>A0A1F5E9D2_9BACT</name>
<proteinExistence type="predicted"/>
<gene>
    <name evidence="1" type="ORF">A2160_03275</name>
</gene>
<organism evidence="1 2">
    <name type="scientific">Candidatus Beckwithbacteria bacterium RBG_13_42_9</name>
    <dbReference type="NCBI Taxonomy" id="1797457"/>
    <lineage>
        <taxon>Bacteria</taxon>
        <taxon>Candidatus Beckwithiibacteriota</taxon>
    </lineage>
</organism>
<evidence type="ECO:0000313" key="2">
    <source>
        <dbReference type="Proteomes" id="UP000177006"/>
    </source>
</evidence>
<sequence>MRIIAQVIAGRPVILHVIVALSVVTEHHARRKALKPVGQTFLPVGEIQAVTLPGPRMTAPLAVLALETTPAG</sequence>
<evidence type="ECO:0000313" key="1">
    <source>
        <dbReference type="EMBL" id="OGD63973.1"/>
    </source>
</evidence>
<dbReference type="AlphaFoldDB" id="A0A1F5E9D2"/>
<reference evidence="1 2" key="1">
    <citation type="journal article" date="2016" name="Nat. Commun.">
        <title>Thousands of microbial genomes shed light on interconnected biogeochemical processes in an aquifer system.</title>
        <authorList>
            <person name="Anantharaman K."/>
            <person name="Brown C.T."/>
            <person name="Hug L.A."/>
            <person name="Sharon I."/>
            <person name="Castelle C.J."/>
            <person name="Probst A.J."/>
            <person name="Thomas B.C."/>
            <person name="Singh A."/>
            <person name="Wilkins M.J."/>
            <person name="Karaoz U."/>
            <person name="Brodie E.L."/>
            <person name="Williams K.H."/>
            <person name="Hubbard S.S."/>
            <person name="Banfield J.F."/>
        </authorList>
    </citation>
    <scope>NUCLEOTIDE SEQUENCE [LARGE SCALE GENOMIC DNA]</scope>
</reference>
<comment type="caution">
    <text evidence="1">The sequence shown here is derived from an EMBL/GenBank/DDBJ whole genome shotgun (WGS) entry which is preliminary data.</text>
</comment>
<dbReference type="EMBL" id="MEZK01000002">
    <property type="protein sequence ID" value="OGD63973.1"/>
    <property type="molecule type" value="Genomic_DNA"/>
</dbReference>
<accession>A0A1F5E9D2</accession>